<dbReference type="PANTHER" id="PTHR31350">
    <property type="entry name" value="SI:DKEY-261L7.2"/>
    <property type="match status" value="1"/>
</dbReference>
<protein>
    <recommendedName>
        <fullName evidence="3">Protein SirB1 N-terminal domain-containing protein</fullName>
    </recommendedName>
</protein>
<dbReference type="Pfam" id="PF13369">
    <property type="entry name" value="Transglut_core2"/>
    <property type="match status" value="1"/>
</dbReference>
<proteinExistence type="inferred from homology"/>
<evidence type="ECO:0000256" key="2">
    <source>
        <dbReference type="PROSITE-ProRule" id="PRU00339"/>
    </source>
</evidence>
<dbReference type="PROSITE" id="PS50005">
    <property type="entry name" value="TPR"/>
    <property type="match status" value="1"/>
</dbReference>
<name>A0A1B4VBX4_9GAMM</name>
<dbReference type="EMBL" id="AP014936">
    <property type="protein sequence ID" value="BAU50224.1"/>
    <property type="molecule type" value="Genomic_DNA"/>
</dbReference>
<dbReference type="KEGG" id="sva:SVA_3688"/>
<feature type="domain" description="Protein SirB1 N-terminal" evidence="3">
    <location>
        <begin position="41"/>
        <end position="196"/>
    </location>
</feature>
<evidence type="ECO:0000313" key="4">
    <source>
        <dbReference type="EMBL" id="BAU50224.1"/>
    </source>
</evidence>
<dbReference type="Gene3D" id="1.25.40.10">
    <property type="entry name" value="Tetratricopeptide repeat domain"/>
    <property type="match status" value="1"/>
</dbReference>
<evidence type="ECO:0000313" key="5">
    <source>
        <dbReference type="Proteomes" id="UP000218899"/>
    </source>
</evidence>
<keyword evidence="5" id="KW-1185">Reference proteome</keyword>
<sequence length="280" mass="31899">MHTARADRLKALLDRPEDEIDLAEAALLVATDEYPALDIEAYLRRLDELAEGVRRRLQPEADFETTVVALNEFLFDEQGFCGNTEDYYDPRNSFLNEVLDRRRGIPVTLAILYIEIGRRLGLALEGVTFPGHFLVKTATAEGEVVLDPFSGGMPVSEEDLRERLQARFPEHDAPLGALARLLAAADKKQILLRMLRNLKAIYLHREQHDKALGVLNRMLSIDPVLPEELRERGEVYMRLECFRAALQDFRRYLDLNPAAAEAALLHRRISDLERLAARLN</sequence>
<keyword evidence="2" id="KW-0802">TPR repeat</keyword>
<gene>
    <name evidence="4" type="ORF">SVA_3688</name>
</gene>
<reference evidence="4 5" key="1">
    <citation type="submission" date="2015-08" db="EMBL/GenBank/DDBJ databases">
        <title>Complete genome sequence of Sulfurifustis variabilis.</title>
        <authorList>
            <person name="Miura A."/>
            <person name="Kojima H."/>
            <person name="Fukui M."/>
        </authorList>
    </citation>
    <scope>NUCLEOTIDE SEQUENCE [LARGE SCALE GENOMIC DNA]</scope>
    <source>
        <strain evidence="5">skN76</strain>
    </source>
</reference>
<dbReference type="Proteomes" id="UP000218899">
    <property type="component" value="Chromosome"/>
</dbReference>
<evidence type="ECO:0000259" key="3">
    <source>
        <dbReference type="Pfam" id="PF13369"/>
    </source>
</evidence>
<dbReference type="Pfam" id="PF13371">
    <property type="entry name" value="TPR_9"/>
    <property type="match status" value="1"/>
</dbReference>
<evidence type="ECO:0000256" key="1">
    <source>
        <dbReference type="ARBA" id="ARBA00007100"/>
    </source>
</evidence>
<dbReference type="InterPro" id="IPR019734">
    <property type="entry name" value="TPR_rpt"/>
</dbReference>
<dbReference type="PANTHER" id="PTHR31350:SF21">
    <property type="entry name" value="F-BOX ONLY PROTEIN 21"/>
    <property type="match status" value="1"/>
</dbReference>
<dbReference type="AlphaFoldDB" id="A0A1B4VBX4"/>
<dbReference type="InterPro" id="IPR032698">
    <property type="entry name" value="SirB1_N"/>
</dbReference>
<organism evidence="4 5">
    <name type="scientific">Sulfurifustis variabilis</name>
    <dbReference type="NCBI Taxonomy" id="1675686"/>
    <lineage>
        <taxon>Bacteria</taxon>
        <taxon>Pseudomonadati</taxon>
        <taxon>Pseudomonadota</taxon>
        <taxon>Gammaproteobacteria</taxon>
        <taxon>Acidiferrobacterales</taxon>
        <taxon>Acidiferrobacteraceae</taxon>
        <taxon>Sulfurifustis</taxon>
    </lineage>
</organism>
<feature type="repeat" description="TPR" evidence="2">
    <location>
        <begin position="226"/>
        <end position="259"/>
    </location>
</feature>
<comment type="similarity">
    <text evidence="1">Belongs to the UPF0162 family.</text>
</comment>
<dbReference type="SUPFAM" id="SSF48452">
    <property type="entry name" value="TPR-like"/>
    <property type="match status" value="1"/>
</dbReference>
<accession>A0A1B4VBX4</accession>
<dbReference type="InterPro" id="IPR011990">
    <property type="entry name" value="TPR-like_helical_dom_sf"/>
</dbReference>